<dbReference type="Pfam" id="PF04492">
    <property type="entry name" value="Phage_rep_O"/>
    <property type="match status" value="1"/>
</dbReference>
<reference evidence="3" key="1">
    <citation type="journal article" date="2019" name="Int. J. Syst. Evol. Microbiol.">
        <title>The Global Catalogue of Microorganisms (GCM) 10K type strain sequencing project: providing services to taxonomists for standard genome sequencing and annotation.</title>
        <authorList>
            <consortium name="The Broad Institute Genomics Platform"/>
            <consortium name="The Broad Institute Genome Sequencing Center for Infectious Disease"/>
            <person name="Wu L."/>
            <person name="Ma J."/>
        </authorList>
    </citation>
    <scope>NUCLEOTIDE SEQUENCE [LARGE SCALE GENOMIC DNA]</scope>
    <source>
        <strain evidence="3">CGMCC 1.12806</strain>
    </source>
</reference>
<proteinExistence type="predicted"/>
<dbReference type="NCBIfam" id="TIGR01610">
    <property type="entry name" value="phage_O_Nterm"/>
    <property type="match status" value="1"/>
</dbReference>
<gene>
    <name evidence="2" type="ORF">GCM10011328_11570</name>
</gene>
<dbReference type="Proteomes" id="UP000627464">
    <property type="component" value="Unassembled WGS sequence"/>
</dbReference>
<sequence length="117" mass="13707">MNSTAEILQFRAKEQREERRVADTEDGYFRLANMLLEEYAGADLTKRQFKVLLAVLRLTYGWNKKMDRISDSQISEIARLPVKRCNEAKLQLVEMNVLLQQGRQFGPNKNVSLFQRQ</sequence>
<dbReference type="EMBL" id="BMFZ01000003">
    <property type="protein sequence ID" value="GGA38418.1"/>
    <property type="molecule type" value="Genomic_DNA"/>
</dbReference>
<dbReference type="InterPro" id="IPR006497">
    <property type="entry name" value="Phage_lambda_VrpO_N"/>
</dbReference>
<name>A0ABQ1G7U7_9GAMM</name>
<comment type="caution">
    <text evidence="2">The sequence shown here is derived from an EMBL/GenBank/DDBJ whole genome shotgun (WGS) entry which is preliminary data.</text>
</comment>
<protein>
    <recommendedName>
        <fullName evidence="1">Bacteriophage lambda Replication protein O N-terminal domain-containing protein</fullName>
    </recommendedName>
</protein>
<evidence type="ECO:0000313" key="3">
    <source>
        <dbReference type="Proteomes" id="UP000627464"/>
    </source>
</evidence>
<evidence type="ECO:0000259" key="1">
    <source>
        <dbReference type="Pfam" id="PF04492"/>
    </source>
</evidence>
<dbReference type="Gene3D" id="1.10.10.10">
    <property type="entry name" value="Winged helix-like DNA-binding domain superfamily/Winged helix DNA-binding domain"/>
    <property type="match status" value="1"/>
</dbReference>
<feature type="domain" description="Bacteriophage lambda Replication protein O N-terminal" evidence="1">
    <location>
        <begin position="20"/>
        <end position="112"/>
    </location>
</feature>
<keyword evidence="3" id="KW-1185">Reference proteome</keyword>
<dbReference type="InterPro" id="IPR036388">
    <property type="entry name" value="WH-like_DNA-bd_sf"/>
</dbReference>
<organism evidence="2 3">
    <name type="scientific">Hafnia psychrotolerans</name>
    <dbReference type="NCBI Taxonomy" id="1477018"/>
    <lineage>
        <taxon>Bacteria</taxon>
        <taxon>Pseudomonadati</taxon>
        <taxon>Pseudomonadota</taxon>
        <taxon>Gammaproteobacteria</taxon>
        <taxon>Enterobacterales</taxon>
        <taxon>Hafniaceae</taxon>
        <taxon>Hafnia</taxon>
    </lineage>
</organism>
<evidence type="ECO:0000313" key="2">
    <source>
        <dbReference type="EMBL" id="GGA38418.1"/>
    </source>
</evidence>
<accession>A0ABQ1G7U7</accession>